<protein>
    <submittedName>
        <fullName evidence="1">Uncharacterized protein</fullName>
    </submittedName>
</protein>
<dbReference type="Proteomes" id="UP001172155">
    <property type="component" value="Unassembled WGS sequence"/>
</dbReference>
<dbReference type="EMBL" id="JAUKUD010000006">
    <property type="protein sequence ID" value="KAK0741214.1"/>
    <property type="molecule type" value="Genomic_DNA"/>
</dbReference>
<gene>
    <name evidence="1" type="ORF">B0T18DRAFT_432368</name>
</gene>
<proteinExistence type="predicted"/>
<sequence length="152" mass="16656">MGLPDPEAIAGAFETLRVQSHRLANVGALQGEANILNAIQALGNQIQAMGNQIQDLGQRMDDRFDVNDRRHFNLEIAAVNARLFQANGAAILQQPVDIRNGGFIPNFPHTFPLLYTVDNATVDAILPALGIQLPPNTPLDVKRESIARKWVK</sequence>
<accession>A0AA40EKZ5</accession>
<evidence type="ECO:0000313" key="1">
    <source>
        <dbReference type="EMBL" id="KAK0741214.1"/>
    </source>
</evidence>
<keyword evidence="2" id="KW-1185">Reference proteome</keyword>
<organism evidence="1 2">
    <name type="scientific">Schizothecium vesticola</name>
    <dbReference type="NCBI Taxonomy" id="314040"/>
    <lineage>
        <taxon>Eukaryota</taxon>
        <taxon>Fungi</taxon>
        <taxon>Dikarya</taxon>
        <taxon>Ascomycota</taxon>
        <taxon>Pezizomycotina</taxon>
        <taxon>Sordariomycetes</taxon>
        <taxon>Sordariomycetidae</taxon>
        <taxon>Sordariales</taxon>
        <taxon>Schizotheciaceae</taxon>
        <taxon>Schizothecium</taxon>
    </lineage>
</organism>
<dbReference type="AlphaFoldDB" id="A0AA40EKZ5"/>
<evidence type="ECO:0000313" key="2">
    <source>
        <dbReference type="Proteomes" id="UP001172155"/>
    </source>
</evidence>
<reference evidence="1" key="1">
    <citation type="submission" date="2023-06" db="EMBL/GenBank/DDBJ databases">
        <title>Genome-scale phylogeny and comparative genomics of the fungal order Sordariales.</title>
        <authorList>
            <consortium name="Lawrence Berkeley National Laboratory"/>
            <person name="Hensen N."/>
            <person name="Bonometti L."/>
            <person name="Westerberg I."/>
            <person name="Brannstrom I.O."/>
            <person name="Guillou S."/>
            <person name="Cros-Aarteil S."/>
            <person name="Calhoun S."/>
            <person name="Haridas S."/>
            <person name="Kuo A."/>
            <person name="Mondo S."/>
            <person name="Pangilinan J."/>
            <person name="Riley R."/>
            <person name="LaButti K."/>
            <person name="Andreopoulos B."/>
            <person name="Lipzen A."/>
            <person name="Chen C."/>
            <person name="Yanf M."/>
            <person name="Daum C."/>
            <person name="Ng V."/>
            <person name="Clum A."/>
            <person name="Steindorff A."/>
            <person name="Ohm R."/>
            <person name="Martin F."/>
            <person name="Silar P."/>
            <person name="Natvig D."/>
            <person name="Lalanne C."/>
            <person name="Gautier V."/>
            <person name="Ament-velasquez S.L."/>
            <person name="Kruys A."/>
            <person name="Hutchinson M.I."/>
            <person name="Powell A.J."/>
            <person name="Barry K."/>
            <person name="Miller A.N."/>
            <person name="Grigoriev I.V."/>
            <person name="Debuchy R."/>
            <person name="Gladieux P."/>
            <person name="Thoren M.H."/>
            <person name="Johannesson H."/>
        </authorList>
    </citation>
    <scope>NUCLEOTIDE SEQUENCE</scope>
    <source>
        <strain evidence="1">SMH3187-1</strain>
    </source>
</reference>
<comment type="caution">
    <text evidence="1">The sequence shown here is derived from an EMBL/GenBank/DDBJ whole genome shotgun (WGS) entry which is preliminary data.</text>
</comment>
<name>A0AA40EKZ5_9PEZI</name>